<protein>
    <recommendedName>
        <fullName evidence="7">Tol-Pal system protein TolB</fullName>
    </recommendedName>
</protein>
<keyword evidence="6 7" id="KW-0131">Cell cycle</keyword>
<evidence type="ECO:0000313" key="10">
    <source>
        <dbReference type="Proteomes" id="UP000054051"/>
    </source>
</evidence>
<keyword evidence="3 7" id="KW-0132">Cell division</keyword>
<evidence type="ECO:0000256" key="2">
    <source>
        <dbReference type="ARBA" id="ARBA00009820"/>
    </source>
</evidence>
<gene>
    <name evidence="7 9" type="primary">tolB</name>
    <name evidence="9" type="ORF">CAGGBEG34_20008</name>
</gene>
<evidence type="ECO:0000259" key="8">
    <source>
        <dbReference type="Pfam" id="PF04052"/>
    </source>
</evidence>
<evidence type="ECO:0000256" key="7">
    <source>
        <dbReference type="HAMAP-Rule" id="MF_00671"/>
    </source>
</evidence>
<dbReference type="GO" id="GO:0042597">
    <property type="term" value="C:periplasmic space"/>
    <property type="evidence" value="ECO:0007669"/>
    <property type="project" value="UniProtKB-SubCell"/>
</dbReference>
<keyword evidence="5 7" id="KW-0574">Periplasm</keyword>
<dbReference type="GO" id="GO:0017038">
    <property type="term" value="P:protein import"/>
    <property type="evidence" value="ECO:0007669"/>
    <property type="project" value="InterPro"/>
</dbReference>
<name>G2JAF5_9BURK</name>
<dbReference type="InterPro" id="IPR011659">
    <property type="entry name" value="WD40"/>
</dbReference>
<comment type="subcellular location">
    <subcellularLocation>
        <location evidence="1 7">Periplasm</location>
    </subcellularLocation>
</comment>
<keyword evidence="4 7" id="KW-0732">Signal</keyword>
<dbReference type="PANTHER" id="PTHR36842">
    <property type="entry name" value="PROTEIN TOLB HOMOLOG"/>
    <property type="match status" value="1"/>
</dbReference>
<dbReference type="SUPFAM" id="SSF69304">
    <property type="entry name" value="Tricorn protease N-terminal domain"/>
    <property type="match status" value="1"/>
</dbReference>
<evidence type="ECO:0000256" key="6">
    <source>
        <dbReference type="ARBA" id="ARBA00023306"/>
    </source>
</evidence>
<reference evidence="9 10" key="1">
    <citation type="submission" date="2011-08" db="EMBL/GenBank/DDBJ databases">
        <title>The genome of the obligate endobacterium of an arbuscular mycorrhizal fungus reveals an interphylum network of nutritional interactions.</title>
        <authorList>
            <person name="Ghignone S."/>
            <person name="Salvioli A."/>
            <person name="Anca I."/>
            <person name="Lumini E."/>
            <person name="Ortu G."/>
            <person name="Petiti L."/>
            <person name="Cruveiller S."/>
            <person name="Bianciotto V."/>
            <person name="Piffanelli P."/>
            <person name="Lanfranco L."/>
            <person name="Bonfante P."/>
        </authorList>
    </citation>
    <scope>NUCLEOTIDE SEQUENCE [LARGE SCALE GENOMIC DNA]</scope>
    <source>
        <strain evidence="9 10">BEG34</strain>
    </source>
</reference>
<dbReference type="GO" id="GO:0051301">
    <property type="term" value="P:cell division"/>
    <property type="evidence" value="ECO:0007669"/>
    <property type="project" value="UniProtKB-UniRule"/>
</dbReference>
<comment type="function">
    <text evidence="7">Part of the Tol-Pal system, which plays a role in outer membrane invagination during cell division and is important for maintaining outer membrane integrity.</text>
</comment>
<evidence type="ECO:0000256" key="3">
    <source>
        <dbReference type="ARBA" id="ARBA00022618"/>
    </source>
</evidence>
<dbReference type="Pfam" id="PF07676">
    <property type="entry name" value="PD40"/>
    <property type="match status" value="4"/>
</dbReference>
<comment type="caution">
    <text evidence="9">The sequence shown here is derived from an EMBL/GenBank/DDBJ whole genome shotgun (WGS) entry which is preliminary data.</text>
</comment>
<sequence length="442" mass="48094" precursor="true">MKWGTLKFFSKASMIKRFNFKAAIAFCLSAFSLFAHAQLNIDISGVGSRLFPIAIAPFNHEDAAPQKVSDIIRADLARSGHFTNIDAGPAPVPDAGPIDWSGWKIKGADAFVTGRVTRLANGRYALHFRLYDTVKQADLGGLSLTGPASALRMNAHRIADEICFRLLGERGVFATRMAYIIRSGNRYQLQISDSDGQNAQIALSSAEPIISPAWSPNGNQLAYVSFEHKKPVVYVQYLTSGQRRVVSNQKGNNSAPAWSPDGKRLALALSLSGNTQIYLVNADGSGLRRLSNNSHIDTEPQFSPDGQWIYFTSDRGGMPQIYRMSSQGEARAGGAQRVTFNGGYNTTPRISPDGRLLAYISRAGGAYRLLIRDLQSGETAALTQTQRDEAPSFAANSQYILYATHLNGRSVLAIVSTDGRIRQTLSVSGGDVREPSWGPFVN</sequence>
<dbReference type="STRING" id="1070319.CAGGBEG34_20008"/>
<organism evidence="9 10">
    <name type="scientific">Candidatus Glomeribacter gigasporarum BEG34</name>
    <dbReference type="NCBI Taxonomy" id="1070319"/>
    <lineage>
        <taxon>Bacteria</taxon>
        <taxon>Pseudomonadati</taxon>
        <taxon>Pseudomonadota</taxon>
        <taxon>Betaproteobacteria</taxon>
        <taxon>Burkholderiales</taxon>
        <taxon>Burkholderiaceae</taxon>
        <taxon>Candidatus Glomeribacter</taxon>
    </lineage>
</organism>
<dbReference type="eggNOG" id="COG0823">
    <property type="taxonomic scope" value="Bacteria"/>
</dbReference>
<dbReference type="EMBL" id="CAFB01000047">
    <property type="protein sequence ID" value="CCD29757.1"/>
    <property type="molecule type" value="Genomic_DNA"/>
</dbReference>
<evidence type="ECO:0000256" key="5">
    <source>
        <dbReference type="ARBA" id="ARBA00022764"/>
    </source>
</evidence>
<dbReference type="SUPFAM" id="SSF52964">
    <property type="entry name" value="TolB, N-terminal domain"/>
    <property type="match status" value="1"/>
</dbReference>
<dbReference type="AlphaFoldDB" id="G2JAF5"/>
<dbReference type="Pfam" id="PF04052">
    <property type="entry name" value="TolB_N"/>
    <property type="match status" value="1"/>
</dbReference>
<dbReference type="RefSeq" id="WP_006682894.1">
    <property type="nucleotide sequence ID" value="NZ_CAFB01000047.1"/>
</dbReference>
<dbReference type="HAMAP" id="MF_00671">
    <property type="entry name" value="TolB"/>
    <property type="match status" value="1"/>
</dbReference>
<dbReference type="NCBIfam" id="TIGR02800">
    <property type="entry name" value="propeller_TolB"/>
    <property type="match status" value="1"/>
</dbReference>
<keyword evidence="10" id="KW-1185">Reference proteome</keyword>
<evidence type="ECO:0000256" key="1">
    <source>
        <dbReference type="ARBA" id="ARBA00004418"/>
    </source>
</evidence>
<feature type="chain" id="PRO_5009012702" description="Tol-Pal system protein TolB" evidence="7">
    <location>
        <begin position="38"/>
        <end position="442"/>
    </location>
</feature>
<comment type="subunit">
    <text evidence="7">The Tol-Pal system is composed of five core proteins: the inner membrane proteins TolA, TolQ and TolR, the periplasmic protein TolB and the outer membrane protein Pal. They form a network linking the inner and outer membranes and the peptidoglycan layer.</text>
</comment>
<evidence type="ECO:0000313" key="9">
    <source>
        <dbReference type="EMBL" id="CCD29757.1"/>
    </source>
</evidence>
<feature type="domain" description="TolB N-terminal" evidence="8">
    <location>
        <begin position="39"/>
        <end position="138"/>
    </location>
</feature>
<dbReference type="PANTHER" id="PTHR36842:SF1">
    <property type="entry name" value="PROTEIN TOLB"/>
    <property type="match status" value="1"/>
</dbReference>
<dbReference type="Proteomes" id="UP000054051">
    <property type="component" value="Unassembled WGS sequence"/>
</dbReference>
<dbReference type="InterPro" id="IPR007195">
    <property type="entry name" value="TolB_N"/>
</dbReference>
<comment type="similarity">
    <text evidence="2 7">Belongs to the TolB family.</text>
</comment>
<accession>G2JAF5</accession>
<dbReference type="Gene3D" id="2.120.10.30">
    <property type="entry name" value="TolB, C-terminal domain"/>
    <property type="match status" value="1"/>
</dbReference>
<dbReference type="InterPro" id="IPR014167">
    <property type="entry name" value="Tol-Pal_TolB"/>
</dbReference>
<dbReference type="Gene3D" id="3.40.50.10070">
    <property type="entry name" value="TolB, N-terminal domain"/>
    <property type="match status" value="1"/>
</dbReference>
<proteinExistence type="inferred from homology"/>
<evidence type="ECO:0000256" key="4">
    <source>
        <dbReference type="ARBA" id="ARBA00022729"/>
    </source>
</evidence>
<feature type="signal peptide" evidence="7">
    <location>
        <begin position="1"/>
        <end position="37"/>
    </location>
</feature>
<dbReference type="InterPro" id="IPR011042">
    <property type="entry name" value="6-blade_b-propeller_TolB-like"/>
</dbReference>